<sequence length="136" mass="15746">MSPRLFKEMKHFLLNLKKHITAMEYEFAIFISSAKSVYNEDINQLGYVISNGYPNCFDDSSPPEIQSVITVVDEVPGSDYSTVYGELVRLIEYLSNHFMCDKNFIKYNEELVPDKVFEACTNTNLKNGFKYLLNIF</sequence>
<keyword evidence="2" id="KW-1185">Reference proteome</keyword>
<comment type="caution">
    <text evidence="1">The sequence shown here is derived from an EMBL/GenBank/DDBJ whole genome shotgun (WGS) entry which is preliminary data.</text>
</comment>
<evidence type="ECO:0000313" key="1">
    <source>
        <dbReference type="EMBL" id="KAH0534748.1"/>
    </source>
</evidence>
<gene>
    <name evidence="1" type="ORF">KQX54_007873</name>
</gene>
<organism evidence="1 2">
    <name type="scientific">Cotesia glomerata</name>
    <name type="common">Lepidopteran parasitic wasp</name>
    <name type="synonym">Apanteles glomeratus</name>
    <dbReference type="NCBI Taxonomy" id="32391"/>
    <lineage>
        <taxon>Eukaryota</taxon>
        <taxon>Metazoa</taxon>
        <taxon>Ecdysozoa</taxon>
        <taxon>Arthropoda</taxon>
        <taxon>Hexapoda</taxon>
        <taxon>Insecta</taxon>
        <taxon>Pterygota</taxon>
        <taxon>Neoptera</taxon>
        <taxon>Endopterygota</taxon>
        <taxon>Hymenoptera</taxon>
        <taxon>Apocrita</taxon>
        <taxon>Ichneumonoidea</taxon>
        <taxon>Braconidae</taxon>
        <taxon>Microgastrinae</taxon>
        <taxon>Cotesia</taxon>
    </lineage>
</organism>
<dbReference type="EMBL" id="JAHXZJ010002982">
    <property type="protein sequence ID" value="KAH0534748.1"/>
    <property type="molecule type" value="Genomic_DNA"/>
</dbReference>
<accession>A0AAV7HDC8</accession>
<name>A0AAV7HDC8_COTGL</name>
<protein>
    <submittedName>
        <fullName evidence="1">Uncharacterized protein</fullName>
    </submittedName>
</protein>
<dbReference type="AlphaFoldDB" id="A0AAV7HDC8"/>
<reference evidence="1 2" key="1">
    <citation type="journal article" date="2021" name="J. Hered.">
        <title>A chromosome-level genome assembly of the parasitoid wasp, Cotesia glomerata (Hymenoptera: Braconidae).</title>
        <authorList>
            <person name="Pinto B.J."/>
            <person name="Weis J.J."/>
            <person name="Gamble T."/>
            <person name="Ode P.J."/>
            <person name="Paul R."/>
            <person name="Zaspel J.M."/>
        </authorList>
    </citation>
    <scope>NUCLEOTIDE SEQUENCE [LARGE SCALE GENOMIC DNA]</scope>
    <source>
        <strain evidence="1">CgM1</strain>
    </source>
</reference>
<proteinExistence type="predicted"/>
<dbReference type="Proteomes" id="UP000826195">
    <property type="component" value="Unassembled WGS sequence"/>
</dbReference>
<evidence type="ECO:0000313" key="2">
    <source>
        <dbReference type="Proteomes" id="UP000826195"/>
    </source>
</evidence>